<sequence length="74" mass="7321">MGEDVFDGADQALRAVGDDRQRGPQTPVAQVGEEVVPGVVNSQAAASGPTKTGLPSVVMPQAASTGSADAPSCI</sequence>
<evidence type="ECO:0000313" key="2">
    <source>
        <dbReference type="EMBL" id="MDI5962506.1"/>
    </source>
</evidence>
<comment type="caution">
    <text evidence="2">The sequence shown here is derived from an EMBL/GenBank/DDBJ whole genome shotgun (WGS) entry which is preliminary data.</text>
</comment>
<gene>
    <name evidence="2" type="ORF">POF43_007220</name>
</gene>
<feature type="region of interest" description="Disordered" evidence="1">
    <location>
        <begin position="43"/>
        <end position="74"/>
    </location>
</feature>
<keyword evidence="3" id="KW-1185">Reference proteome</keyword>
<feature type="region of interest" description="Disordered" evidence="1">
    <location>
        <begin position="1"/>
        <end position="31"/>
    </location>
</feature>
<protein>
    <submittedName>
        <fullName evidence="2">Uncharacterized protein</fullName>
    </submittedName>
</protein>
<dbReference type="EMBL" id="JAAGKO020000007">
    <property type="protein sequence ID" value="MDI5962506.1"/>
    <property type="molecule type" value="Genomic_DNA"/>
</dbReference>
<accession>A0ABT6VVJ1</accession>
<organism evidence="2 3">
    <name type="scientific">Streptantibioticus silvisoli</name>
    <dbReference type="NCBI Taxonomy" id="2705255"/>
    <lineage>
        <taxon>Bacteria</taxon>
        <taxon>Bacillati</taxon>
        <taxon>Actinomycetota</taxon>
        <taxon>Actinomycetes</taxon>
        <taxon>Kitasatosporales</taxon>
        <taxon>Streptomycetaceae</taxon>
        <taxon>Streptantibioticus</taxon>
    </lineage>
</organism>
<evidence type="ECO:0000256" key="1">
    <source>
        <dbReference type="SAM" id="MobiDB-lite"/>
    </source>
</evidence>
<proteinExistence type="predicted"/>
<name>A0ABT6VVJ1_9ACTN</name>
<evidence type="ECO:0000313" key="3">
    <source>
        <dbReference type="Proteomes" id="UP001156398"/>
    </source>
</evidence>
<dbReference type="RefSeq" id="WP_271323262.1">
    <property type="nucleotide sequence ID" value="NZ_JAAGKO020000007.1"/>
</dbReference>
<reference evidence="2 3" key="1">
    <citation type="submission" date="2023-05" db="EMBL/GenBank/DDBJ databases">
        <title>Streptantibioticus silvisoli sp. nov., acidotolerant actinomycetes 1 from pine litter.</title>
        <authorList>
            <person name="Swiecimska M."/>
            <person name="Golinska P."/>
            <person name="Sangal V."/>
            <person name="Wachnowicz B."/>
            <person name="Goodfellow M."/>
        </authorList>
    </citation>
    <scope>NUCLEOTIDE SEQUENCE [LARGE SCALE GENOMIC DNA]</scope>
    <source>
        <strain evidence="2 3">SL54</strain>
    </source>
</reference>
<dbReference type="Proteomes" id="UP001156398">
    <property type="component" value="Unassembled WGS sequence"/>
</dbReference>